<dbReference type="EMBL" id="JAKZEL010000004">
    <property type="protein sequence ID" value="KAI4544383.1"/>
    <property type="molecule type" value="Genomic_DNA"/>
</dbReference>
<accession>A0AAD4UC04</accession>
<dbReference type="AlphaFoldDB" id="A0AAD4UC04"/>
<comment type="caution">
    <text evidence="1">The sequence shown here is derived from an EMBL/GenBank/DDBJ whole genome shotgun (WGS) entry which is preliminary data.</text>
</comment>
<name>A0AAD4UC04_OVIAM</name>
<proteinExistence type="predicted"/>
<evidence type="ECO:0000313" key="2">
    <source>
        <dbReference type="Proteomes" id="UP001214576"/>
    </source>
</evidence>
<sequence length="133" mass="14807">MRPLALSRLNQRLQSGQKGQSWPAQFKQIFESTLAISKPDGFHMNVYNSGLLQKWDCLLALGLHSCKVACWLLLASNFAHSCGACVLQPSIAPDFPHSHPQLVFIYTACLALMDMGICNSRKTGKMKKEREEG</sequence>
<gene>
    <name evidence="1" type="ORF">MG293_004649</name>
</gene>
<protein>
    <submittedName>
        <fullName evidence="1">Uncharacterized protein</fullName>
    </submittedName>
</protein>
<organism evidence="1 2">
    <name type="scientific">Ovis ammon polii</name>
    <dbReference type="NCBI Taxonomy" id="230172"/>
    <lineage>
        <taxon>Eukaryota</taxon>
        <taxon>Metazoa</taxon>
        <taxon>Chordata</taxon>
        <taxon>Craniata</taxon>
        <taxon>Vertebrata</taxon>
        <taxon>Euteleostomi</taxon>
        <taxon>Mammalia</taxon>
        <taxon>Eutheria</taxon>
        <taxon>Laurasiatheria</taxon>
        <taxon>Artiodactyla</taxon>
        <taxon>Ruminantia</taxon>
        <taxon>Pecora</taxon>
        <taxon>Bovidae</taxon>
        <taxon>Caprinae</taxon>
        <taxon>Ovis</taxon>
    </lineage>
</organism>
<evidence type="ECO:0000313" key="1">
    <source>
        <dbReference type="EMBL" id="KAI4544383.1"/>
    </source>
</evidence>
<keyword evidence="2" id="KW-1185">Reference proteome</keyword>
<reference evidence="1" key="1">
    <citation type="submission" date="2022-03" db="EMBL/GenBank/DDBJ databases">
        <title>Genomic analyses of argali, domestic sheep and their hybrids provide insights into chromosomal evolution, heterosis and genetic basis of agronomic traits.</title>
        <authorList>
            <person name="Li M."/>
        </authorList>
    </citation>
    <scope>NUCLEOTIDE SEQUENCE</scope>
    <source>
        <strain evidence="1">CAU-MHL-2022a</strain>
        <tissue evidence="1">Skin</tissue>
    </source>
</reference>
<dbReference type="Proteomes" id="UP001214576">
    <property type="component" value="Unassembled WGS sequence"/>
</dbReference>